<evidence type="ECO:0000256" key="2">
    <source>
        <dbReference type="ARBA" id="ARBA00007371"/>
    </source>
</evidence>
<sequence>MKTPVLLFVLLFFLAPLPPVKCAMKDIYSCFIKKGNCRYECYDSETQIGFCTKLQADCCIQKSEIKRSIPETQSSASLRISNK</sequence>
<comment type="similarity">
    <text evidence="2 6">Belongs to the beta-defensin family.</text>
</comment>
<accession>A0A9W3FRD5</accession>
<dbReference type="GO" id="GO:0031731">
    <property type="term" value="F:CCR6 chemokine receptor binding"/>
    <property type="evidence" value="ECO:0007669"/>
    <property type="project" value="TreeGrafter"/>
</dbReference>
<dbReference type="PANTHER" id="PTHR20515:SF17">
    <property type="entry name" value="BETA-DEFENSIN 133"/>
    <property type="match status" value="1"/>
</dbReference>
<reference evidence="8" key="1">
    <citation type="submission" date="2025-08" db="UniProtKB">
        <authorList>
            <consortium name="RefSeq"/>
        </authorList>
    </citation>
    <scope>IDENTIFICATION</scope>
    <source>
        <tissue evidence="8">Blood</tissue>
    </source>
</reference>
<evidence type="ECO:0000313" key="8">
    <source>
        <dbReference type="RefSeq" id="XP_045365322.1"/>
    </source>
</evidence>
<evidence type="ECO:0000256" key="3">
    <source>
        <dbReference type="ARBA" id="ARBA00022525"/>
    </source>
</evidence>
<name>A0A9W3FRD5_CAMBA</name>
<gene>
    <name evidence="8" type="primary">LOC123613935</name>
</gene>
<keyword evidence="3 6" id="KW-0964">Secreted</keyword>
<organism evidence="8">
    <name type="scientific">Camelus bactrianus</name>
    <name type="common">Bactrian camel</name>
    <dbReference type="NCBI Taxonomy" id="9837"/>
    <lineage>
        <taxon>Eukaryota</taxon>
        <taxon>Metazoa</taxon>
        <taxon>Chordata</taxon>
        <taxon>Craniata</taxon>
        <taxon>Vertebrata</taxon>
        <taxon>Euteleostomi</taxon>
        <taxon>Mammalia</taxon>
        <taxon>Eutheria</taxon>
        <taxon>Laurasiatheria</taxon>
        <taxon>Artiodactyla</taxon>
        <taxon>Tylopoda</taxon>
        <taxon>Camelidae</taxon>
        <taxon>Camelus</taxon>
    </lineage>
</organism>
<proteinExistence type="inferred from homology"/>
<keyword evidence="4 6" id="KW-0732">Signal</keyword>
<evidence type="ECO:0000256" key="5">
    <source>
        <dbReference type="ARBA" id="ARBA00023157"/>
    </source>
</evidence>
<protein>
    <recommendedName>
        <fullName evidence="6">Beta-defensin</fullName>
    </recommendedName>
</protein>
<comment type="subcellular location">
    <subcellularLocation>
        <location evidence="1 6">Secreted</location>
    </subcellularLocation>
</comment>
<feature type="domain" description="Beta-defensin" evidence="7">
    <location>
        <begin position="29"/>
        <end position="59"/>
    </location>
</feature>
<comment type="function">
    <text evidence="6">Has antibacterial activity.</text>
</comment>
<keyword evidence="6" id="KW-0211">Defensin</keyword>
<evidence type="ECO:0000259" key="7">
    <source>
        <dbReference type="Pfam" id="PF13841"/>
    </source>
</evidence>
<dbReference type="SUPFAM" id="SSF57392">
    <property type="entry name" value="Defensin-like"/>
    <property type="match status" value="1"/>
</dbReference>
<keyword evidence="5" id="KW-1015">Disulfide bond</keyword>
<keyword evidence="6" id="KW-0929">Antimicrobial</keyword>
<dbReference type="GO" id="GO:0042056">
    <property type="term" value="F:chemoattractant activity"/>
    <property type="evidence" value="ECO:0007669"/>
    <property type="project" value="TreeGrafter"/>
</dbReference>
<dbReference type="AlphaFoldDB" id="A0A9W3FRD5"/>
<dbReference type="GO" id="GO:0060326">
    <property type="term" value="P:cell chemotaxis"/>
    <property type="evidence" value="ECO:0007669"/>
    <property type="project" value="TreeGrafter"/>
</dbReference>
<dbReference type="InterPro" id="IPR025933">
    <property type="entry name" value="Beta_defensin_dom"/>
</dbReference>
<evidence type="ECO:0000256" key="4">
    <source>
        <dbReference type="ARBA" id="ARBA00022729"/>
    </source>
</evidence>
<evidence type="ECO:0000256" key="6">
    <source>
        <dbReference type="RuleBase" id="RU231113"/>
    </source>
</evidence>
<dbReference type="Pfam" id="PF13841">
    <property type="entry name" value="Defensin_beta_2"/>
    <property type="match status" value="1"/>
</dbReference>
<dbReference type="GO" id="GO:0005615">
    <property type="term" value="C:extracellular space"/>
    <property type="evidence" value="ECO:0007669"/>
    <property type="project" value="TreeGrafter"/>
</dbReference>
<evidence type="ECO:0000256" key="1">
    <source>
        <dbReference type="ARBA" id="ARBA00004613"/>
    </source>
</evidence>
<dbReference type="GO" id="GO:0045087">
    <property type="term" value="P:innate immune response"/>
    <property type="evidence" value="ECO:0007669"/>
    <property type="project" value="InterPro"/>
</dbReference>
<keyword evidence="6" id="KW-0044">Antibiotic</keyword>
<dbReference type="GO" id="GO:0042742">
    <property type="term" value="P:defense response to bacterium"/>
    <property type="evidence" value="ECO:0007669"/>
    <property type="project" value="UniProtKB-UniRule"/>
</dbReference>
<dbReference type="RefSeq" id="XP_045365322.1">
    <property type="nucleotide sequence ID" value="XM_045509366.1"/>
</dbReference>
<feature type="chain" id="PRO_5041018364" description="Beta-defensin" evidence="6">
    <location>
        <begin position="23"/>
        <end position="83"/>
    </location>
</feature>
<feature type="signal peptide" evidence="6">
    <location>
        <begin position="1"/>
        <end position="22"/>
    </location>
</feature>
<dbReference type="PANTHER" id="PTHR20515">
    <property type="entry name" value="BETA-DEFENSIN"/>
    <property type="match status" value="1"/>
</dbReference>